<gene>
    <name evidence="7" type="ORF">EQ803_29105</name>
</gene>
<comment type="caution">
    <text evidence="7">The sequence shown here is derived from an EMBL/GenBank/DDBJ whole genome shotgun (WGS) entry which is preliminary data.</text>
</comment>
<feature type="active site" description="O-(5'-phospho-DNA)-serine intermediate" evidence="4 5">
    <location>
        <position position="9"/>
    </location>
</feature>
<dbReference type="GeneID" id="69534862"/>
<evidence type="ECO:0000259" key="6">
    <source>
        <dbReference type="PROSITE" id="PS51736"/>
    </source>
</evidence>
<dbReference type="PANTHER" id="PTHR30461:SF2">
    <property type="entry name" value="SERINE RECOMBINASE PINE-RELATED"/>
    <property type="match status" value="1"/>
</dbReference>
<keyword evidence="2" id="KW-0238">DNA-binding</keyword>
<reference evidence="7 8" key="1">
    <citation type="submission" date="2019-01" db="EMBL/GenBank/DDBJ databases">
        <title>Draft genome sequence of Bacillus sp. DPC6431.</title>
        <authorList>
            <person name="Arbulu S."/>
            <person name="Murphy K."/>
            <person name="O'Sullivan O."/>
            <person name="Rea M.C."/>
            <person name="Hill C."/>
            <person name="Ross R.P."/>
        </authorList>
    </citation>
    <scope>NUCLEOTIDE SEQUENCE [LARGE SCALE GENOMIC DNA]</scope>
    <source>
        <strain evidence="7 8">DPC6431</strain>
    </source>
</reference>
<dbReference type="Proteomes" id="UP000297630">
    <property type="component" value="Unassembled WGS sequence"/>
</dbReference>
<evidence type="ECO:0000256" key="1">
    <source>
        <dbReference type="ARBA" id="ARBA00022908"/>
    </source>
</evidence>
<dbReference type="SMART" id="SM00857">
    <property type="entry name" value="Resolvase"/>
    <property type="match status" value="1"/>
</dbReference>
<evidence type="ECO:0000256" key="5">
    <source>
        <dbReference type="PROSITE-ProRule" id="PRU10137"/>
    </source>
</evidence>
<dbReference type="GO" id="GO:0000150">
    <property type="term" value="F:DNA strand exchange activity"/>
    <property type="evidence" value="ECO:0007669"/>
    <property type="project" value="InterPro"/>
</dbReference>
<feature type="domain" description="Resolvase/invertase-type recombinase catalytic" evidence="6">
    <location>
        <begin position="1"/>
        <end position="148"/>
    </location>
</feature>
<name>A0A4Y8SWV2_BACTU</name>
<dbReference type="Pfam" id="PF00239">
    <property type="entry name" value="Resolvase"/>
    <property type="match status" value="1"/>
</dbReference>
<dbReference type="AlphaFoldDB" id="A0A4Y8SWV2"/>
<sequence>MKIGYVRVSSTDQNEERQIKKMLALGIEERMIFVDKQSGKDFNRPSYQTMKRILRKGDLLYLDALDRLGRDYEGIIYEWKHITRNIQADIVVLENETLFDSRKYREMGDIGKLMEDQFLNLLSYVAEQERKKIKQRQAEGIALAKSQGRHLGRPKLNLRTLSHEQRQLLDSHYPKWKNKEITGVEFMCLLGLKKNSFYKVVREFEIGI</sequence>
<dbReference type="RefSeq" id="WP_000690663.1">
    <property type="nucleotide sequence ID" value="NZ_SCLP01000031.1"/>
</dbReference>
<organism evidence="7 8">
    <name type="scientific">Bacillus thuringiensis</name>
    <dbReference type="NCBI Taxonomy" id="1428"/>
    <lineage>
        <taxon>Bacteria</taxon>
        <taxon>Bacillati</taxon>
        <taxon>Bacillota</taxon>
        <taxon>Bacilli</taxon>
        <taxon>Bacillales</taxon>
        <taxon>Bacillaceae</taxon>
        <taxon>Bacillus</taxon>
        <taxon>Bacillus cereus group</taxon>
    </lineage>
</organism>
<dbReference type="InterPro" id="IPR006118">
    <property type="entry name" value="Recombinase_CS"/>
</dbReference>
<dbReference type="Gene3D" id="3.40.50.1390">
    <property type="entry name" value="Resolvase, N-terminal catalytic domain"/>
    <property type="match status" value="1"/>
</dbReference>
<dbReference type="PROSITE" id="PS51736">
    <property type="entry name" value="RECOMBINASES_3"/>
    <property type="match status" value="1"/>
</dbReference>
<dbReference type="EMBL" id="SCLP01000031">
    <property type="protein sequence ID" value="TFF43398.1"/>
    <property type="molecule type" value="Genomic_DNA"/>
</dbReference>
<dbReference type="GO" id="GO:0003677">
    <property type="term" value="F:DNA binding"/>
    <property type="evidence" value="ECO:0007669"/>
    <property type="project" value="UniProtKB-KW"/>
</dbReference>
<evidence type="ECO:0000256" key="3">
    <source>
        <dbReference type="ARBA" id="ARBA00023172"/>
    </source>
</evidence>
<dbReference type="PANTHER" id="PTHR30461">
    <property type="entry name" value="DNA-INVERTASE FROM LAMBDOID PROPHAGE"/>
    <property type="match status" value="1"/>
</dbReference>
<evidence type="ECO:0000256" key="2">
    <source>
        <dbReference type="ARBA" id="ARBA00023125"/>
    </source>
</evidence>
<dbReference type="GO" id="GO:0015074">
    <property type="term" value="P:DNA integration"/>
    <property type="evidence" value="ECO:0007669"/>
    <property type="project" value="UniProtKB-KW"/>
</dbReference>
<evidence type="ECO:0000256" key="4">
    <source>
        <dbReference type="PIRSR" id="PIRSR606118-50"/>
    </source>
</evidence>
<keyword evidence="3" id="KW-0233">DNA recombination</keyword>
<dbReference type="PROSITE" id="PS00397">
    <property type="entry name" value="RECOMBINASES_1"/>
    <property type="match status" value="1"/>
</dbReference>
<evidence type="ECO:0000313" key="8">
    <source>
        <dbReference type="Proteomes" id="UP000297630"/>
    </source>
</evidence>
<evidence type="ECO:0000313" key="7">
    <source>
        <dbReference type="EMBL" id="TFF43398.1"/>
    </source>
</evidence>
<protein>
    <submittedName>
        <fullName evidence="7">Recombinase family protein</fullName>
    </submittedName>
</protein>
<keyword evidence="1" id="KW-0229">DNA integration</keyword>
<dbReference type="InterPro" id="IPR050639">
    <property type="entry name" value="SSR_resolvase"/>
</dbReference>
<dbReference type="CDD" id="cd03768">
    <property type="entry name" value="SR_ResInv"/>
    <property type="match status" value="1"/>
</dbReference>
<dbReference type="InterPro" id="IPR036162">
    <property type="entry name" value="Resolvase-like_N_sf"/>
</dbReference>
<dbReference type="InterPro" id="IPR006119">
    <property type="entry name" value="Resolv_N"/>
</dbReference>
<proteinExistence type="predicted"/>
<accession>A0A4Y8SWV2</accession>
<dbReference type="SUPFAM" id="SSF53041">
    <property type="entry name" value="Resolvase-like"/>
    <property type="match status" value="1"/>
</dbReference>